<evidence type="ECO:0008006" key="3">
    <source>
        <dbReference type="Google" id="ProtNLM"/>
    </source>
</evidence>
<dbReference type="Proteomes" id="UP001151760">
    <property type="component" value="Unassembled WGS sequence"/>
</dbReference>
<organism evidence="1 2">
    <name type="scientific">Tanacetum coccineum</name>
    <dbReference type="NCBI Taxonomy" id="301880"/>
    <lineage>
        <taxon>Eukaryota</taxon>
        <taxon>Viridiplantae</taxon>
        <taxon>Streptophyta</taxon>
        <taxon>Embryophyta</taxon>
        <taxon>Tracheophyta</taxon>
        <taxon>Spermatophyta</taxon>
        <taxon>Magnoliopsida</taxon>
        <taxon>eudicotyledons</taxon>
        <taxon>Gunneridae</taxon>
        <taxon>Pentapetalae</taxon>
        <taxon>asterids</taxon>
        <taxon>campanulids</taxon>
        <taxon>Asterales</taxon>
        <taxon>Asteraceae</taxon>
        <taxon>Asteroideae</taxon>
        <taxon>Anthemideae</taxon>
        <taxon>Anthemidinae</taxon>
        <taxon>Tanacetum</taxon>
    </lineage>
</organism>
<gene>
    <name evidence="1" type="ORF">Tco_0802584</name>
</gene>
<keyword evidence="2" id="KW-1185">Reference proteome</keyword>
<reference evidence="1" key="1">
    <citation type="journal article" date="2022" name="Int. J. Mol. Sci.">
        <title>Draft Genome of Tanacetum Coccineum: Genomic Comparison of Closely Related Tanacetum-Family Plants.</title>
        <authorList>
            <person name="Yamashiro T."/>
            <person name="Shiraishi A."/>
            <person name="Nakayama K."/>
            <person name="Satake H."/>
        </authorList>
    </citation>
    <scope>NUCLEOTIDE SEQUENCE</scope>
</reference>
<protein>
    <recommendedName>
        <fullName evidence="3">Reverse transcriptase</fullName>
    </recommendedName>
</protein>
<accession>A0ABQ5A240</accession>
<name>A0ABQ5A240_9ASTR</name>
<reference evidence="1" key="2">
    <citation type="submission" date="2022-01" db="EMBL/GenBank/DDBJ databases">
        <authorList>
            <person name="Yamashiro T."/>
            <person name="Shiraishi A."/>
            <person name="Satake H."/>
            <person name="Nakayama K."/>
        </authorList>
    </citation>
    <scope>NUCLEOTIDE SEQUENCE</scope>
</reference>
<evidence type="ECO:0000313" key="1">
    <source>
        <dbReference type="EMBL" id="GJS95616.1"/>
    </source>
</evidence>
<comment type="caution">
    <text evidence="1">The sequence shown here is derived from an EMBL/GenBank/DDBJ whole genome shotgun (WGS) entry which is preliminary data.</text>
</comment>
<dbReference type="EMBL" id="BQNB010011823">
    <property type="protein sequence ID" value="GJS95616.1"/>
    <property type="molecule type" value="Genomic_DNA"/>
</dbReference>
<evidence type="ECO:0000313" key="2">
    <source>
        <dbReference type="Proteomes" id="UP001151760"/>
    </source>
</evidence>
<sequence>MVERRIVWELELMTWLDQGLRQEYIEDLGWECREHKGAKSTRKVYAYEGLKMKMKIRMKNEIKRLIWVNNYIANREKKEWAYVIRGLFRQEMFGVYVERDESLVGLRRTNTVSREEWL</sequence>
<proteinExistence type="predicted"/>